<accession>H2ZBR0</accession>
<dbReference type="Gene3D" id="3.40.50.300">
    <property type="entry name" value="P-loop containing nucleotide triphosphate hydrolases"/>
    <property type="match status" value="1"/>
</dbReference>
<protein>
    <recommendedName>
        <fullName evidence="4">Sulfotransferase</fullName>
    </recommendedName>
</protein>
<dbReference type="InterPro" id="IPR040632">
    <property type="entry name" value="Sulfotransfer_4"/>
</dbReference>
<dbReference type="InterPro" id="IPR027417">
    <property type="entry name" value="P-loop_NTPase"/>
</dbReference>
<dbReference type="InParanoid" id="H2ZBR0"/>
<dbReference type="Pfam" id="PF17784">
    <property type="entry name" value="Sulfotransfer_4"/>
    <property type="match status" value="1"/>
</dbReference>
<name>H2ZBR0_CIOSA</name>
<dbReference type="eggNOG" id="ENOG502S41B">
    <property type="taxonomic scope" value="Eukaryota"/>
</dbReference>
<dbReference type="PANTHER" id="PTHR36978:SF4">
    <property type="entry name" value="P-LOOP CONTAINING NUCLEOSIDE TRIPHOSPHATE HYDROLASE PROTEIN"/>
    <property type="match status" value="1"/>
</dbReference>
<feature type="transmembrane region" description="Helical" evidence="1">
    <location>
        <begin position="228"/>
        <end position="247"/>
    </location>
</feature>
<sequence length="248" mass="28653">MKVICSGMPKTGTKTICQALRTLGYNVYDFEEQFWYLGDQLKKVLDEGWTNEEMRDLFEGVDAVTDVPGCTLWEEILTAYPDAKIVHMERESDEEWGKSFDKQMKTIRGNIFMRILVLLSPTGRKLRQFFNTTLRCQASNMHFSPLFNRPVNVSFAKTRYREHNANVRQSAPKDQILFFKHSDGWDPLCKFLGQPVPSTPYPHRNKGGEIVEELVAESYVFVQIKKEVQMSLAAFVLAIGLIVYMFML</sequence>
<dbReference type="Proteomes" id="UP000007875">
    <property type="component" value="Unassembled WGS sequence"/>
</dbReference>
<reference evidence="3" key="1">
    <citation type="submission" date="2003-08" db="EMBL/GenBank/DDBJ databases">
        <authorList>
            <person name="Birren B."/>
            <person name="Nusbaum C."/>
            <person name="Abebe A."/>
            <person name="Abouelleil A."/>
            <person name="Adekoya E."/>
            <person name="Ait-zahra M."/>
            <person name="Allen N."/>
            <person name="Allen T."/>
            <person name="An P."/>
            <person name="Anderson M."/>
            <person name="Anderson S."/>
            <person name="Arachchi H."/>
            <person name="Armbruster J."/>
            <person name="Bachantsang P."/>
            <person name="Baldwin J."/>
            <person name="Barry A."/>
            <person name="Bayul T."/>
            <person name="Blitshsteyn B."/>
            <person name="Bloom T."/>
            <person name="Blye J."/>
            <person name="Boguslavskiy L."/>
            <person name="Borowsky M."/>
            <person name="Boukhgalter B."/>
            <person name="Brunache A."/>
            <person name="Butler J."/>
            <person name="Calixte N."/>
            <person name="Calvo S."/>
            <person name="Camarata J."/>
            <person name="Campo K."/>
            <person name="Chang J."/>
            <person name="Cheshatsang Y."/>
            <person name="Citroen M."/>
            <person name="Collymore A."/>
            <person name="Considine T."/>
            <person name="Cook A."/>
            <person name="Cooke P."/>
            <person name="Corum B."/>
            <person name="Cuomo C."/>
            <person name="David R."/>
            <person name="Dawoe T."/>
            <person name="Degray S."/>
            <person name="Dodge S."/>
            <person name="Dooley K."/>
            <person name="Dorje P."/>
            <person name="Dorjee K."/>
            <person name="Dorris L."/>
            <person name="Duffey N."/>
            <person name="Dupes A."/>
            <person name="Elkins T."/>
            <person name="Engels R."/>
            <person name="Erickson J."/>
            <person name="Farina A."/>
            <person name="Faro S."/>
            <person name="Ferreira P."/>
            <person name="Fischer H."/>
            <person name="Fitzgerald M."/>
            <person name="Foley K."/>
            <person name="Gage D."/>
            <person name="Galagan J."/>
            <person name="Gearin G."/>
            <person name="Gnerre S."/>
            <person name="Gnirke A."/>
            <person name="Goyette A."/>
            <person name="Graham J."/>
            <person name="Grandbois E."/>
            <person name="Gyaltsen K."/>
            <person name="Hafez N."/>
            <person name="Hagopian D."/>
            <person name="Hagos B."/>
            <person name="Hall J."/>
            <person name="Hatcher B."/>
            <person name="Heller A."/>
            <person name="Higgins H."/>
            <person name="Honan T."/>
            <person name="Horn A."/>
            <person name="Houde N."/>
            <person name="Hughes L."/>
            <person name="Hulme W."/>
            <person name="Husby E."/>
            <person name="Iliev I."/>
            <person name="Jaffe D."/>
            <person name="Jones C."/>
            <person name="Kamal M."/>
            <person name="Kamat A."/>
            <person name="Kamvysselis M."/>
            <person name="Karlsson E."/>
            <person name="Kells C."/>
            <person name="Kieu A."/>
            <person name="Kisner P."/>
            <person name="Kodira C."/>
            <person name="Kulbokas E."/>
            <person name="Labutti K."/>
            <person name="Lama D."/>
            <person name="Landers T."/>
            <person name="Leger J."/>
            <person name="Levine S."/>
            <person name="Lewis D."/>
            <person name="Lewis T."/>
            <person name="Lindblad-toh K."/>
            <person name="Liu X."/>
            <person name="Lokyitsang T."/>
            <person name="Lokyitsang Y."/>
            <person name="Lucien O."/>
            <person name="Lui A."/>
            <person name="Ma L.J."/>
            <person name="Mabbitt R."/>
            <person name="Macdonald J."/>
            <person name="Maclean C."/>
            <person name="Major J."/>
            <person name="Manning J."/>
            <person name="Marabella R."/>
            <person name="Maru K."/>
            <person name="Matthews C."/>
            <person name="Mauceli E."/>
            <person name="Mccarthy M."/>
            <person name="Mcdonough S."/>
            <person name="Mcghee T."/>
            <person name="Meldrim J."/>
            <person name="Meneus L."/>
            <person name="Mesirov J."/>
            <person name="Mihalev A."/>
            <person name="Mihova T."/>
            <person name="Mikkelsen T."/>
            <person name="Mlenga V."/>
            <person name="Moru K."/>
            <person name="Mozes J."/>
            <person name="Mulrain L."/>
            <person name="Munson G."/>
            <person name="Naylor J."/>
            <person name="Newes C."/>
            <person name="Nguyen C."/>
            <person name="Nguyen N."/>
            <person name="Nguyen T."/>
            <person name="Nicol R."/>
            <person name="Nielsen C."/>
            <person name="Nizzari M."/>
            <person name="Norbu C."/>
            <person name="Norbu N."/>
            <person name="O'donnell P."/>
            <person name="Okoawo O."/>
            <person name="O'leary S."/>
            <person name="Omotosho B."/>
            <person name="O'neill K."/>
            <person name="Osman S."/>
            <person name="Parker S."/>
            <person name="Perrin D."/>
            <person name="Phunkhang P."/>
            <person name="Piqani B."/>
            <person name="Purcell S."/>
            <person name="Rachupka T."/>
            <person name="Ramasamy U."/>
            <person name="Rameau R."/>
            <person name="Ray V."/>
            <person name="Raymond C."/>
            <person name="Retta R."/>
            <person name="Richardson S."/>
            <person name="Rise C."/>
            <person name="Rodriguez J."/>
            <person name="Rogers J."/>
            <person name="Rogov P."/>
            <person name="Rutman M."/>
            <person name="Schupbach R."/>
            <person name="Seaman C."/>
            <person name="Settipalli S."/>
            <person name="Sharpe T."/>
            <person name="Sheridan J."/>
            <person name="Sherpa N."/>
            <person name="Shi J."/>
            <person name="Smirnov S."/>
            <person name="Smith C."/>
            <person name="Sougnez C."/>
            <person name="Spencer B."/>
            <person name="Stalker J."/>
            <person name="Stange-thomann N."/>
            <person name="Stavropoulos S."/>
            <person name="Stetson K."/>
            <person name="Stone C."/>
            <person name="Stone S."/>
            <person name="Stubbs M."/>
            <person name="Talamas J."/>
            <person name="Tchuinga P."/>
            <person name="Tenzing P."/>
            <person name="Tesfaye S."/>
            <person name="Theodore J."/>
            <person name="Thoulutsang Y."/>
            <person name="Topham K."/>
            <person name="Towey S."/>
            <person name="Tsamla T."/>
            <person name="Tsomo N."/>
            <person name="Vallee D."/>
            <person name="Vassiliev H."/>
            <person name="Venkataraman V."/>
            <person name="Vinson J."/>
            <person name="Vo A."/>
            <person name="Wade C."/>
            <person name="Wang S."/>
            <person name="Wangchuk T."/>
            <person name="Wangdi T."/>
            <person name="Whittaker C."/>
            <person name="Wilkinson J."/>
            <person name="Wu Y."/>
            <person name="Wyman D."/>
            <person name="Yadav S."/>
            <person name="Yang S."/>
            <person name="Yang X."/>
            <person name="Yeager S."/>
            <person name="Yee E."/>
            <person name="Young G."/>
            <person name="Zainoun J."/>
            <person name="Zembeck L."/>
            <person name="Zimmer A."/>
            <person name="Zody M."/>
            <person name="Lander E."/>
        </authorList>
    </citation>
    <scope>NUCLEOTIDE SEQUENCE [LARGE SCALE GENOMIC DNA]</scope>
</reference>
<reference evidence="2" key="3">
    <citation type="submission" date="2025-09" db="UniProtKB">
        <authorList>
            <consortium name="Ensembl"/>
        </authorList>
    </citation>
    <scope>IDENTIFICATION</scope>
</reference>
<proteinExistence type="predicted"/>
<evidence type="ECO:0000256" key="1">
    <source>
        <dbReference type="SAM" id="Phobius"/>
    </source>
</evidence>
<evidence type="ECO:0000313" key="3">
    <source>
        <dbReference type="Proteomes" id="UP000007875"/>
    </source>
</evidence>
<dbReference type="SUPFAM" id="SSF52540">
    <property type="entry name" value="P-loop containing nucleoside triphosphate hydrolases"/>
    <property type="match status" value="1"/>
</dbReference>
<dbReference type="Ensembl" id="ENSCSAVT00000015199.1">
    <property type="protein sequence ID" value="ENSCSAVP00000015025.1"/>
    <property type="gene ID" value="ENSCSAVG00000008806.1"/>
</dbReference>
<evidence type="ECO:0008006" key="4">
    <source>
        <dbReference type="Google" id="ProtNLM"/>
    </source>
</evidence>
<keyword evidence="1" id="KW-0812">Transmembrane</keyword>
<dbReference type="HOGENOM" id="CLU_061199_2_2_1"/>
<organism evidence="2 3">
    <name type="scientific">Ciona savignyi</name>
    <name type="common">Pacific transparent sea squirt</name>
    <dbReference type="NCBI Taxonomy" id="51511"/>
    <lineage>
        <taxon>Eukaryota</taxon>
        <taxon>Metazoa</taxon>
        <taxon>Chordata</taxon>
        <taxon>Tunicata</taxon>
        <taxon>Ascidiacea</taxon>
        <taxon>Phlebobranchia</taxon>
        <taxon>Cionidae</taxon>
        <taxon>Ciona</taxon>
    </lineage>
</organism>
<reference evidence="2" key="2">
    <citation type="submission" date="2025-08" db="UniProtKB">
        <authorList>
            <consortium name="Ensembl"/>
        </authorList>
    </citation>
    <scope>IDENTIFICATION</scope>
</reference>
<dbReference type="OMA" id="PGWRWFP"/>
<dbReference type="AlphaFoldDB" id="H2ZBR0"/>
<keyword evidence="3" id="KW-1185">Reference proteome</keyword>
<keyword evidence="1" id="KW-1133">Transmembrane helix</keyword>
<dbReference type="STRING" id="51511.ENSCSAVP00000015025"/>
<evidence type="ECO:0000313" key="2">
    <source>
        <dbReference type="Ensembl" id="ENSCSAVP00000015025.1"/>
    </source>
</evidence>
<keyword evidence="1" id="KW-0472">Membrane</keyword>
<dbReference type="GeneTree" id="ENSGT00940000163713"/>
<dbReference type="PANTHER" id="PTHR36978">
    <property type="entry name" value="P-LOOP CONTAINING NUCLEOTIDE TRIPHOSPHATE HYDROLASE"/>
    <property type="match status" value="1"/>
</dbReference>